<reference evidence="1" key="1">
    <citation type="submission" date="2019-05" db="EMBL/GenBank/DDBJ databases">
        <title>Annotation for the trematode Paragonimus heterotremus.</title>
        <authorList>
            <person name="Choi Y.-J."/>
        </authorList>
    </citation>
    <scope>NUCLEOTIDE SEQUENCE</scope>
    <source>
        <strain evidence="1">LC</strain>
    </source>
</reference>
<sequence>ERSLLGCQKQFVDECRSALKTVNYGRPNLKHCNCDGQSSRSIEDLSRCNLLRRNLISHPCMQDPPLLYRDIPKTDQTGANNADLYALLQPGLMDTVDLNSQPLIKNRVNDVQNVVDHSGIIVYLLIVIIRNVEYPIIVLAIKKLTVLQKQRCLDYQLTILDKECFDEYVTMNV</sequence>
<dbReference type="OrthoDB" id="6279008at2759"/>
<feature type="non-terminal residue" evidence="1">
    <location>
        <position position="173"/>
    </location>
</feature>
<comment type="caution">
    <text evidence="1">The sequence shown here is derived from an EMBL/GenBank/DDBJ whole genome shotgun (WGS) entry which is preliminary data.</text>
</comment>
<organism evidence="1 2">
    <name type="scientific">Paragonimus heterotremus</name>
    <dbReference type="NCBI Taxonomy" id="100268"/>
    <lineage>
        <taxon>Eukaryota</taxon>
        <taxon>Metazoa</taxon>
        <taxon>Spiralia</taxon>
        <taxon>Lophotrochozoa</taxon>
        <taxon>Platyhelminthes</taxon>
        <taxon>Trematoda</taxon>
        <taxon>Digenea</taxon>
        <taxon>Plagiorchiida</taxon>
        <taxon>Troglotremata</taxon>
        <taxon>Troglotrematidae</taxon>
        <taxon>Paragonimus</taxon>
    </lineage>
</organism>
<dbReference type="Proteomes" id="UP000748531">
    <property type="component" value="Unassembled WGS sequence"/>
</dbReference>
<name>A0A8J4TTP0_9TREM</name>
<evidence type="ECO:0000313" key="1">
    <source>
        <dbReference type="EMBL" id="KAF5406409.1"/>
    </source>
</evidence>
<proteinExistence type="predicted"/>
<protein>
    <recommendedName>
        <fullName evidence="3">GDNF/GAS1 domain-containing protein</fullName>
    </recommendedName>
</protein>
<evidence type="ECO:0008006" key="3">
    <source>
        <dbReference type="Google" id="ProtNLM"/>
    </source>
</evidence>
<evidence type="ECO:0000313" key="2">
    <source>
        <dbReference type="Proteomes" id="UP000748531"/>
    </source>
</evidence>
<dbReference type="EMBL" id="LUCH01000014">
    <property type="protein sequence ID" value="KAF5406409.1"/>
    <property type="molecule type" value="Genomic_DNA"/>
</dbReference>
<gene>
    <name evidence="1" type="ORF">PHET_00056</name>
</gene>
<keyword evidence="2" id="KW-1185">Reference proteome</keyword>
<accession>A0A8J4TTP0</accession>
<dbReference type="AlphaFoldDB" id="A0A8J4TTP0"/>